<dbReference type="AlphaFoldDB" id="A0A086N7C6"/>
<comment type="caution">
    <text evidence="2">The sequence shown here is derived from an EMBL/GenBank/DDBJ whole genome shotgun (WGS) entry which is preliminary data.</text>
</comment>
<keyword evidence="3" id="KW-1185">Reference proteome</keyword>
<dbReference type="PRINTS" id="PR00368">
    <property type="entry name" value="FADPNR"/>
</dbReference>
<protein>
    <recommendedName>
        <fullName evidence="4">FAD-dependent oxidoreductase</fullName>
    </recommendedName>
</protein>
<reference evidence="2 3" key="1">
    <citation type="submission" date="2014-05" db="EMBL/GenBank/DDBJ databases">
        <title>Complete genome sequence of the Streptomyces mutabilis TRM45540.</title>
        <authorList>
            <person name="Luo X."/>
            <person name="Zhang L."/>
        </authorList>
    </citation>
    <scope>NUCLEOTIDE SEQUENCE [LARGE SCALE GENOMIC DNA]</scope>
    <source>
        <strain evidence="2 3">TRM45540</strain>
    </source>
</reference>
<keyword evidence="1" id="KW-0560">Oxidoreductase</keyword>
<evidence type="ECO:0000313" key="2">
    <source>
        <dbReference type="EMBL" id="KFG77044.1"/>
    </source>
</evidence>
<dbReference type="RefSeq" id="WP_043376029.1">
    <property type="nucleotide sequence ID" value="NZ_KN039946.1"/>
</dbReference>
<dbReference type="EMBL" id="JNFQ01000001">
    <property type="protein sequence ID" value="KFG77044.1"/>
    <property type="molecule type" value="Genomic_DNA"/>
</dbReference>
<dbReference type="SUPFAM" id="SSF51905">
    <property type="entry name" value="FAD/NAD(P)-binding domain"/>
    <property type="match status" value="2"/>
</dbReference>
<dbReference type="InterPro" id="IPR036188">
    <property type="entry name" value="FAD/NAD-bd_sf"/>
</dbReference>
<sequence length="348" mass="37306">MSADSFETVVVGGGQAGLAAAYHLARQGRDFVVLEAAERLGHSWRSRWDSLRLFTPVSYSHLPGMKGRAADGPYQTKDELADYLETYAMSFGLPVRLGSRVESLTRFGDRYVLTAGGRPIEAAQVVLATGAFGAPYVPEFADKLDPSVDQFHSVAYRNPGRLKSGDVMVVGAGNSGAEIALELAASHRVWLAGRDTGHVPFPMGAAAYRVMGKLSVHAWPGRGIAASGTGRGHPLISVSPDDLRRAGVRRVPRVVGVEEGRPLLADGRLQDVRTVVWCTGFVPDYSWVDLPFIAPDRIPGHRDGSVQGEPGLHLLGLPFQSTVASHLVGGVGADAARLVRRLTYRVAH</sequence>
<gene>
    <name evidence="2" type="ORF">FM21_13580</name>
</gene>
<dbReference type="PRINTS" id="PR00469">
    <property type="entry name" value="PNDRDTASEII"/>
</dbReference>
<dbReference type="Proteomes" id="UP000029095">
    <property type="component" value="Unassembled WGS sequence"/>
</dbReference>
<dbReference type="GO" id="GO:0050660">
    <property type="term" value="F:flavin adenine dinucleotide binding"/>
    <property type="evidence" value="ECO:0007669"/>
    <property type="project" value="TreeGrafter"/>
</dbReference>
<dbReference type="Pfam" id="PF13738">
    <property type="entry name" value="Pyr_redox_3"/>
    <property type="match status" value="1"/>
</dbReference>
<evidence type="ECO:0000256" key="1">
    <source>
        <dbReference type="ARBA" id="ARBA00023002"/>
    </source>
</evidence>
<dbReference type="STRING" id="1915400.FM21_13580"/>
<evidence type="ECO:0008006" key="4">
    <source>
        <dbReference type="Google" id="ProtNLM"/>
    </source>
</evidence>
<dbReference type="PANTHER" id="PTHR43539:SF78">
    <property type="entry name" value="FLAVIN-CONTAINING MONOOXYGENASE"/>
    <property type="match status" value="1"/>
</dbReference>
<dbReference type="GO" id="GO:0004497">
    <property type="term" value="F:monooxygenase activity"/>
    <property type="evidence" value="ECO:0007669"/>
    <property type="project" value="TreeGrafter"/>
</dbReference>
<proteinExistence type="predicted"/>
<name>A0A086N7C6_9ACTN</name>
<accession>A0A086N7C6</accession>
<organism evidence="2 3">
    <name type="scientific">Streptomyces mutabilis</name>
    <dbReference type="NCBI Taxonomy" id="67332"/>
    <lineage>
        <taxon>Bacteria</taxon>
        <taxon>Bacillati</taxon>
        <taxon>Actinomycetota</taxon>
        <taxon>Actinomycetes</taxon>
        <taxon>Kitasatosporales</taxon>
        <taxon>Streptomycetaceae</taxon>
        <taxon>Streptomyces</taxon>
    </lineage>
</organism>
<dbReference type="PANTHER" id="PTHR43539">
    <property type="entry name" value="FLAVIN-BINDING MONOOXYGENASE-LIKE PROTEIN (AFU_ORTHOLOGUE AFUA_4G09220)"/>
    <property type="match status" value="1"/>
</dbReference>
<evidence type="ECO:0000313" key="3">
    <source>
        <dbReference type="Proteomes" id="UP000029095"/>
    </source>
</evidence>
<dbReference type="HOGENOM" id="CLU_006909_1_0_11"/>
<dbReference type="Gene3D" id="3.50.50.60">
    <property type="entry name" value="FAD/NAD(P)-binding domain"/>
    <property type="match status" value="1"/>
</dbReference>
<dbReference type="InterPro" id="IPR050982">
    <property type="entry name" value="Auxin_biosynth/cation_transpt"/>
</dbReference>